<evidence type="ECO:0000313" key="1">
    <source>
        <dbReference type="EMBL" id="AXK60753.1"/>
    </source>
</evidence>
<evidence type="ECO:0000313" key="2">
    <source>
        <dbReference type="Proteomes" id="UP000254834"/>
    </source>
</evidence>
<sequence length="68" mass="7689">MVDKWWTTLTECGISPARVAIQSKKLEKILQQALFRARQKVIPIVIPKLSTTYPHKAQPSKGPNTKAF</sequence>
<dbReference type="AlphaFoldDB" id="A0A345ZBT6"/>
<dbReference type="Proteomes" id="UP000254834">
    <property type="component" value="Chromosome"/>
</dbReference>
<reference evidence="1 2" key="1">
    <citation type="submission" date="2017-12" db="EMBL/GenBank/DDBJ databases">
        <title>Chromulinavorax destructans is a abundant pathogen of dominant heterotrophic picoflagllates.</title>
        <authorList>
            <person name="Deeg C.M."/>
            <person name="Zimmer M."/>
            <person name="Suttle C.A."/>
        </authorList>
    </citation>
    <scope>NUCLEOTIDE SEQUENCE [LARGE SCALE GENOMIC DNA]</scope>
    <source>
        <strain evidence="1 2">SeV1</strain>
    </source>
</reference>
<organism evidence="1 2">
    <name type="scientific">Candidatus Chromulinivorax destructor</name>
    <dbReference type="NCBI Taxonomy" id="2066483"/>
    <lineage>
        <taxon>Bacteria</taxon>
        <taxon>Candidatus Babelota</taxon>
        <taxon>Candidatus Babeliae</taxon>
        <taxon>Candidatus Babeliales</taxon>
        <taxon>Candidatus Chromulinivoraceae</taxon>
        <taxon>Candidatus Chromulinivorax</taxon>
    </lineage>
</organism>
<name>A0A345ZBT6_9BACT</name>
<gene>
    <name evidence="1" type="ORF">C0J27_03285</name>
</gene>
<dbReference type="EMBL" id="CP025544">
    <property type="protein sequence ID" value="AXK60753.1"/>
    <property type="molecule type" value="Genomic_DNA"/>
</dbReference>
<keyword evidence="2" id="KW-1185">Reference proteome</keyword>
<dbReference type="KEGG" id="cdes:C0J27_03285"/>
<protein>
    <submittedName>
        <fullName evidence="1">Uncharacterized protein</fullName>
    </submittedName>
</protein>
<accession>A0A345ZBT6</accession>
<proteinExistence type="predicted"/>